<evidence type="ECO:0000256" key="5">
    <source>
        <dbReference type="ARBA" id="ARBA00022519"/>
    </source>
</evidence>
<dbReference type="SUPFAM" id="SSF54523">
    <property type="entry name" value="Pili subunits"/>
    <property type="match status" value="1"/>
</dbReference>
<keyword evidence="5" id="KW-0997">Cell inner membrane</keyword>
<dbReference type="Pfam" id="PF12019">
    <property type="entry name" value="GspH"/>
    <property type="match status" value="1"/>
</dbReference>
<dbReference type="GO" id="GO:0005886">
    <property type="term" value="C:plasma membrane"/>
    <property type="evidence" value="ECO:0007669"/>
    <property type="project" value="UniProtKB-SubCell"/>
</dbReference>
<evidence type="ECO:0000256" key="1">
    <source>
        <dbReference type="ARBA" id="ARBA00004377"/>
    </source>
</evidence>
<name>A0A2S2E4S8_9ALTE</name>
<evidence type="ECO:0000256" key="6">
    <source>
        <dbReference type="ARBA" id="ARBA00022692"/>
    </source>
</evidence>
<proteinExistence type="inferred from homology"/>
<dbReference type="GO" id="GO:0015628">
    <property type="term" value="P:protein secretion by the type II secretion system"/>
    <property type="evidence" value="ECO:0007669"/>
    <property type="project" value="InterPro"/>
</dbReference>
<evidence type="ECO:0000256" key="11">
    <source>
        <dbReference type="SAM" id="Phobius"/>
    </source>
</evidence>
<gene>
    <name evidence="13" type="ORF">HMF8227_02215</name>
</gene>
<dbReference type="KEGG" id="salh:HMF8227_02215"/>
<dbReference type="Gene3D" id="3.55.40.10">
    <property type="entry name" value="minor pseudopilin epsh domain"/>
    <property type="match status" value="1"/>
</dbReference>
<dbReference type="EMBL" id="CP029347">
    <property type="protein sequence ID" value="AWL12668.1"/>
    <property type="molecule type" value="Genomic_DNA"/>
</dbReference>
<feature type="transmembrane region" description="Helical" evidence="11">
    <location>
        <begin position="29"/>
        <end position="51"/>
    </location>
</feature>
<reference evidence="13 14" key="1">
    <citation type="submission" date="2018-05" db="EMBL/GenBank/DDBJ databases">
        <title>Salinimonas sp. HMF8227 Genome sequencing and assembly.</title>
        <authorList>
            <person name="Kang H."/>
            <person name="Kang J."/>
            <person name="Cha I."/>
            <person name="Kim H."/>
            <person name="Joh K."/>
        </authorList>
    </citation>
    <scope>NUCLEOTIDE SEQUENCE [LARGE SCALE GENOMIC DNA]</scope>
    <source>
        <strain evidence="13 14">HMF8227</strain>
    </source>
</reference>
<dbReference type="OrthoDB" id="6400290at2"/>
<keyword evidence="3" id="KW-1003">Cell membrane</keyword>
<keyword evidence="8 11" id="KW-0472">Membrane</keyword>
<evidence type="ECO:0000256" key="4">
    <source>
        <dbReference type="ARBA" id="ARBA00022481"/>
    </source>
</evidence>
<feature type="domain" description="General secretion pathway GspH" evidence="12">
    <location>
        <begin position="69"/>
        <end position="174"/>
    </location>
</feature>
<keyword evidence="6 11" id="KW-0812">Transmembrane</keyword>
<evidence type="ECO:0000256" key="2">
    <source>
        <dbReference type="ARBA" id="ARBA00021549"/>
    </source>
</evidence>
<evidence type="ECO:0000256" key="8">
    <source>
        <dbReference type="ARBA" id="ARBA00023136"/>
    </source>
</evidence>
<evidence type="ECO:0000256" key="10">
    <source>
        <dbReference type="ARBA" id="ARBA00030775"/>
    </source>
</evidence>
<dbReference type="InterPro" id="IPR022346">
    <property type="entry name" value="T2SS_GspH"/>
</dbReference>
<dbReference type="AlphaFoldDB" id="A0A2S2E4S8"/>
<dbReference type="InterPro" id="IPR045584">
    <property type="entry name" value="Pilin-like"/>
</dbReference>
<evidence type="ECO:0000313" key="14">
    <source>
        <dbReference type="Proteomes" id="UP000245728"/>
    </source>
</evidence>
<evidence type="ECO:0000256" key="3">
    <source>
        <dbReference type="ARBA" id="ARBA00022475"/>
    </source>
</evidence>
<sequence>MYVARKRVQVDIKWVCNLFTKYRQSGISLLELMITVAIISIVVMLGAPSFVTAFQTQHLKGASEATYFTLRFARSEAISQASDITVDFNSGANWCVGVSDTGSCDCTAANSCQVRGVEQVVKAADYGDVAMQNMTFVGGESQFDGMRGTSAGNAGSLEYTLGGSTFRVILSNLGRARICLVSGNMTGYDSCA</sequence>
<evidence type="ECO:0000256" key="7">
    <source>
        <dbReference type="ARBA" id="ARBA00022989"/>
    </source>
</evidence>
<evidence type="ECO:0000256" key="9">
    <source>
        <dbReference type="ARBA" id="ARBA00025772"/>
    </source>
</evidence>
<accession>A0A2S2E4S8</accession>
<organism evidence="13 14">
    <name type="scientific">Saliniradius amylolyticus</name>
    <dbReference type="NCBI Taxonomy" id="2183582"/>
    <lineage>
        <taxon>Bacteria</taxon>
        <taxon>Pseudomonadati</taxon>
        <taxon>Pseudomonadota</taxon>
        <taxon>Gammaproteobacteria</taxon>
        <taxon>Alteromonadales</taxon>
        <taxon>Alteromonadaceae</taxon>
        <taxon>Saliniradius</taxon>
    </lineage>
</organism>
<keyword evidence="4" id="KW-0488">Methylation</keyword>
<dbReference type="PROSITE" id="PS00409">
    <property type="entry name" value="PROKAR_NTER_METHYL"/>
    <property type="match status" value="1"/>
</dbReference>
<dbReference type="Pfam" id="PF07963">
    <property type="entry name" value="N_methyl"/>
    <property type="match status" value="1"/>
</dbReference>
<dbReference type="NCBIfam" id="TIGR02532">
    <property type="entry name" value="IV_pilin_GFxxxE"/>
    <property type="match status" value="1"/>
</dbReference>
<comment type="subcellular location">
    <subcellularLocation>
        <location evidence="1">Cell inner membrane</location>
        <topology evidence="1">Single-pass membrane protein</topology>
    </subcellularLocation>
</comment>
<comment type="similarity">
    <text evidence="9">Belongs to the GSP H family.</text>
</comment>
<evidence type="ECO:0000259" key="12">
    <source>
        <dbReference type="Pfam" id="PF12019"/>
    </source>
</evidence>
<dbReference type="GO" id="GO:0015627">
    <property type="term" value="C:type II protein secretion system complex"/>
    <property type="evidence" value="ECO:0007669"/>
    <property type="project" value="InterPro"/>
</dbReference>
<keyword evidence="14" id="KW-1185">Reference proteome</keyword>
<evidence type="ECO:0000313" key="13">
    <source>
        <dbReference type="EMBL" id="AWL12668.1"/>
    </source>
</evidence>
<dbReference type="InterPro" id="IPR012902">
    <property type="entry name" value="N_methyl_site"/>
</dbReference>
<keyword evidence="7 11" id="KW-1133">Transmembrane helix</keyword>
<dbReference type="Proteomes" id="UP000245728">
    <property type="component" value="Chromosome"/>
</dbReference>
<protein>
    <recommendedName>
        <fullName evidence="2">Type II secretion system protein H</fullName>
    </recommendedName>
    <alternativeName>
        <fullName evidence="10">General secretion pathway protein H</fullName>
    </alternativeName>
</protein>